<protein>
    <submittedName>
        <fullName evidence="1">Uncharacterized protein</fullName>
    </submittedName>
</protein>
<dbReference type="AlphaFoldDB" id="A0A1N7JAH6"/>
<dbReference type="OrthoDB" id="5405204at2"/>
<dbReference type="PROSITE" id="PS51257">
    <property type="entry name" value="PROKAR_LIPOPROTEIN"/>
    <property type="match status" value="1"/>
</dbReference>
<evidence type="ECO:0000313" key="2">
    <source>
        <dbReference type="Proteomes" id="UP000185999"/>
    </source>
</evidence>
<name>A0A1N7JAH6_9GAMM</name>
<evidence type="ECO:0000313" key="1">
    <source>
        <dbReference type="EMBL" id="SIS46363.1"/>
    </source>
</evidence>
<reference evidence="2" key="1">
    <citation type="submission" date="2017-01" db="EMBL/GenBank/DDBJ databases">
        <authorList>
            <person name="Varghese N."/>
            <person name="Submissions S."/>
        </authorList>
    </citation>
    <scope>NUCLEOTIDE SEQUENCE [LARGE SCALE GENOMIC DNA]</scope>
    <source>
        <strain evidence="2">DSM 22306</strain>
    </source>
</reference>
<dbReference type="RefSeq" id="WP_054343006.1">
    <property type="nucleotide sequence ID" value="NZ_FTOE01000001.1"/>
</dbReference>
<organism evidence="1 2">
    <name type="scientific">Neptunomonas antarctica</name>
    <dbReference type="NCBI Taxonomy" id="619304"/>
    <lineage>
        <taxon>Bacteria</taxon>
        <taxon>Pseudomonadati</taxon>
        <taxon>Pseudomonadota</taxon>
        <taxon>Gammaproteobacteria</taxon>
        <taxon>Oceanospirillales</taxon>
        <taxon>Oceanospirillaceae</taxon>
        <taxon>Neptunomonas</taxon>
    </lineage>
</organism>
<proteinExistence type="predicted"/>
<accession>A0A1N7JAH6</accession>
<gene>
    <name evidence="1" type="ORF">SAMN05421760_101862</name>
</gene>
<sequence>MTQCPARLKICIVIMVFLLAGCARLTFDKNVPGEAFVASGSGDLARYMPIIVSERPTHSYNRIGQPEVAEKDGKVRLRINPDVGVVYTDTRSFDTANGQYTNLIYRIHFEKVPFSLLPFNLTAGQNVGLLLVVTFNNQQEPVLISTLHTCGCYLAIVPTNYLPEKAYPERWNIESQAVYGATLPGLLSFSGVADETLVIYLHDGTHRVIHLEIESLAKLASQYAVKPVVLKPVSALDELMLPESGRQVSMFESSGARQGYVRDVSKPFEFLLVSWWALDRYVGIDKRYGTPEQSVPRFYTSIKPWARDASDMRDFPRFLNYWGWRL</sequence>
<keyword evidence="2" id="KW-1185">Reference proteome</keyword>
<dbReference type="Proteomes" id="UP000185999">
    <property type="component" value="Unassembled WGS sequence"/>
</dbReference>
<dbReference type="EMBL" id="FTOE01000001">
    <property type="protein sequence ID" value="SIS46363.1"/>
    <property type="molecule type" value="Genomic_DNA"/>
</dbReference>